<sequence>MFTWSTLTKAYSNIRIFLKSNHHITKIQHHSNFTDLIFISDLYKILAIGSAVLLFDLHGFELKYQYFIKDLT</sequence>
<accession>A0A232FJK2</accession>
<dbReference type="AlphaFoldDB" id="A0A232FJK2"/>
<gene>
    <name evidence="1" type="ORF">TSAR_012659</name>
</gene>
<evidence type="ECO:0000313" key="2">
    <source>
        <dbReference type="Proteomes" id="UP000215335"/>
    </source>
</evidence>
<organism evidence="1 2">
    <name type="scientific">Trichomalopsis sarcophagae</name>
    <dbReference type="NCBI Taxonomy" id="543379"/>
    <lineage>
        <taxon>Eukaryota</taxon>
        <taxon>Metazoa</taxon>
        <taxon>Ecdysozoa</taxon>
        <taxon>Arthropoda</taxon>
        <taxon>Hexapoda</taxon>
        <taxon>Insecta</taxon>
        <taxon>Pterygota</taxon>
        <taxon>Neoptera</taxon>
        <taxon>Endopterygota</taxon>
        <taxon>Hymenoptera</taxon>
        <taxon>Apocrita</taxon>
        <taxon>Proctotrupomorpha</taxon>
        <taxon>Chalcidoidea</taxon>
        <taxon>Pteromalidae</taxon>
        <taxon>Pteromalinae</taxon>
        <taxon>Trichomalopsis</taxon>
    </lineage>
</organism>
<keyword evidence="2" id="KW-1185">Reference proteome</keyword>
<dbReference type="Proteomes" id="UP000215335">
    <property type="component" value="Unassembled WGS sequence"/>
</dbReference>
<comment type="caution">
    <text evidence="1">The sequence shown here is derived from an EMBL/GenBank/DDBJ whole genome shotgun (WGS) entry which is preliminary data.</text>
</comment>
<protein>
    <submittedName>
        <fullName evidence="1">Uncharacterized protein</fullName>
    </submittedName>
</protein>
<reference evidence="1 2" key="1">
    <citation type="journal article" date="2017" name="Curr. Biol.">
        <title>The Evolution of Venom by Co-option of Single-Copy Genes.</title>
        <authorList>
            <person name="Martinson E.O."/>
            <person name="Mrinalini"/>
            <person name="Kelkar Y.D."/>
            <person name="Chang C.H."/>
            <person name="Werren J.H."/>
        </authorList>
    </citation>
    <scope>NUCLEOTIDE SEQUENCE [LARGE SCALE GENOMIC DNA]</scope>
    <source>
        <strain evidence="1 2">Alberta</strain>
        <tissue evidence="1">Whole body</tissue>
    </source>
</reference>
<dbReference type="EMBL" id="NNAY01000114">
    <property type="protein sequence ID" value="OXU30855.1"/>
    <property type="molecule type" value="Genomic_DNA"/>
</dbReference>
<evidence type="ECO:0000313" key="1">
    <source>
        <dbReference type="EMBL" id="OXU30855.1"/>
    </source>
</evidence>
<proteinExistence type="predicted"/>
<name>A0A232FJK2_9HYME</name>